<accession>A0A6U9IJT4</accession>
<reference evidence="2" key="1">
    <citation type="submission" date="2021-01" db="EMBL/GenBank/DDBJ databases">
        <authorList>
            <person name="Corre E."/>
            <person name="Pelletier E."/>
            <person name="Niang G."/>
            <person name="Scheremetjew M."/>
            <person name="Finn R."/>
            <person name="Kale V."/>
            <person name="Holt S."/>
            <person name="Cochrane G."/>
            <person name="Meng A."/>
            <person name="Brown T."/>
            <person name="Cohen L."/>
        </authorList>
    </citation>
    <scope>NUCLEOTIDE SEQUENCE</scope>
    <source>
        <strain evidence="2">RCC3387</strain>
    </source>
</reference>
<sequence length="131" mass="13893">MESSGASTAAVDHRAEVRSRSALADTVGTFGLFFFFASTFAAVLFASARYVLGVDDLPDMVSAMPRALPLCPSGTGYGSCQMQQDLRSALSFFFGALLTFFAHSGSSCNSSTSRSHAGRSTFVTSLYLLVF</sequence>
<keyword evidence="1" id="KW-0472">Membrane</keyword>
<evidence type="ECO:0000313" key="2">
    <source>
        <dbReference type="EMBL" id="CAD9594303.1"/>
    </source>
</evidence>
<dbReference type="EMBL" id="HBGW01056083">
    <property type="protein sequence ID" value="CAD9594303.1"/>
    <property type="molecule type" value="Transcribed_RNA"/>
</dbReference>
<dbReference type="AlphaFoldDB" id="A0A6U9IJT4"/>
<protein>
    <submittedName>
        <fullName evidence="2">Uncharacterized protein</fullName>
    </submittedName>
</protein>
<evidence type="ECO:0000256" key="1">
    <source>
        <dbReference type="SAM" id="Phobius"/>
    </source>
</evidence>
<proteinExistence type="predicted"/>
<keyword evidence="1" id="KW-0812">Transmembrane</keyword>
<gene>
    <name evidence="2" type="ORF">BRAN1462_LOCUS35616</name>
</gene>
<name>A0A6U9IJT4_9DINO</name>
<feature type="transmembrane region" description="Helical" evidence="1">
    <location>
        <begin position="30"/>
        <end position="52"/>
    </location>
</feature>
<keyword evidence="1" id="KW-1133">Transmembrane helix</keyword>
<organism evidence="2">
    <name type="scientific">Zooxanthella nutricula</name>
    <dbReference type="NCBI Taxonomy" id="1333877"/>
    <lineage>
        <taxon>Eukaryota</taxon>
        <taxon>Sar</taxon>
        <taxon>Alveolata</taxon>
        <taxon>Dinophyceae</taxon>
        <taxon>Peridiniales</taxon>
        <taxon>Peridiniales incertae sedis</taxon>
        <taxon>Zooxanthella</taxon>
    </lineage>
</organism>